<reference evidence="13 14" key="3">
    <citation type="journal article" date="2015" name="Genome Announc.">
        <title>Draft Genome Sequence of the Archiascomycetous Yeast Saitoella complicata.</title>
        <authorList>
            <person name="Yamauchi K."/>
            <person name="Kondo S."/>
            <person name="Hamamoto M."/>
            <person name="Takahashi Y."/>
            <person name="Ogura Y."/>
            <person name="Hayashi T."/>
            <person name="Nishida H."/>
        </authorList>
    </citation>
    <scope>NUCLEOTIDE SEQUENCE [LARGE SCALE GENOMIC DNA]</scope>
    <source>
        <strain evidence="13 14">NRRL Y-17804</strain>
    </source>
</reference>
<evidence type="ECO:0000256" key="3">
    <source>
        <dbReference type="ARBA" id="ARBA00021257"/>
    </source>
</evidence>
<comment type="subcellular location">
    <subcellularLocation>
        <location evidence="1">Endoplasmic reticulum membrane</location>
        <topology evidence="1">Multi-pass membrane protein</topology>
    </subcellularLocation>
</comment>
<dbReference type="GO" id="GO:0031204">
    <property type="term" value="P:post-translational protein targeting to membrane, translocation"/>
    <property type="evidence" value="ECO:0007669"/>
    <property type="project" value="TreeGrafter"/>
</dbReference>
<gene>
    <name evidence="13" type="ORF">G7K_0314-t1</name>
</gene>
<dbReference type="AlphaFoldDB" id="A0A0E9N8P4"/>
<comment type="similarity">
    <text evidence="2">Belongs to the SEC62 family.</text>
</comment>
<evidence type="ECO:0000256" key="6">
    <source>
        <dbReference type="ARBA" id="ARBA00022824"/>
    </source>
</evidence>
<dbReference type="NCBIfam" id="TIGR00869">
    <property type="entry name" value="sec62"/>
    <property type="match status" value="1"/>
</dbReference>
<keyword evidence="8 12" id="KW-1133">Transmembrane helix</keyword>
<dbReference type="OMA" id="FKPLYGW"/>
<feature type="transmembrane region" description="Helical" evidence="12">
    <location>
        <begin position="176"/>
        <end position="195"/>
    </location>
</feature>
<dbReference type="InterPro" id="IPR004728">
    <property type="entry name" value="Sec62"/>
</dbReference>
<name>A0A0E9N8P4_SAICN</name>
<evidence type="ECO:0000256" key="8">
    <source>
        <dbReference type="ARBA" id="ARBA00022989"/>
    </source>
</evidence>
<feature type="region of interest" description="Disordered" evidence="11">
    <location>
        <begin position="103"/>
        <end position="122"/>
    </location>
</feature>
<accession>A0A0E9N8P4</accession>
<evidence type="ECO:0000256" key="9">
    <source>
        <dbReference type="ARBA" id="ARBA00023010"/>
    </source>
</evidence>
<evidence type="ECO:0000256" key="5">
    <source>
        <dbReference type="ARBA" id="ARBA00022692"/>
    </source>
</evidence>
<dbReference type="Proteomes" id="UP000033140">
    <property type="component" value="Unassembled WGS sequence"/>
</dbReference>
<feature type="compositionally biased region" description="Basic and acidic residues" evidence="11">
    <location>
        <begin position="103"/>
        <end position="112"/>
    </location>
</feature>
<protein>
    <recommendedName>
        <fullName evidence="3">Translocation protein SEC62</fullName>
    </recommendedName>
</protein>
<comment type="caution">
    <text evidence="13">The sequence shown here is derived from an EMBL/GenBank/DDBJ whole genome shotgun (WGS) entry which is preliminary data.</text>
</comment>
<dbReference type="GO" id="GO:0005789">
    <property type="term" value="C:endoplasmic reticulum membrane"/>
    <property type="evidence" value="ECO:0007669"/>
    <property type="project" value="UniProtKB-SubCell"/>
</dbReference>
<evidence type="ECO:0000313" key="13">
    <source>
        <dbReference type="EMBL" id="GAO46071.1"/>
    </source>
</evidence>
<evidence type="ECO:0000256" key="7">
    <source>
        <dbReference type="ARBA" id="ARBA00022927"/>
    </source>
</evidence>
<organism evidence="13 14">
    <name type="scientific">Saitoella complicata (strain BCRC 22490 / CBS 7301 / JCM 7358 / NBRC 10748 / NRRL Y-17804)</name>
    <dbReference type="NCBI Taxonomy" id="698492"/>
    <lineage>
        <taxon>Eukaryota</taxon>
        <taxon>Fungi</taxon>
        <taxon>Dikarya</taxon>
        <taxon>Ascomycota</taxon>
        <taxon>Taphrinomycotina</taxon>
        <taxon>Taphrinomycotina incertae sedis</taxon>
        <taxon>Saitoella</taxon>
    </lineage>
</organism>
<keyword evidence="10 12" id="KW-0472">Membrane</keyword>
<feature type="transmembrane region" description="Helical" evidence="12">
    <location>
        <begin position="149"/>
        <end position="170"/>
    </location>
</feature>
<reference evidence="13 14" key="2">
    <citation type="journal article" date="2014" name="J. Gen. Appl. Microbiol.">
        <title>The early diverging ascomycetous budding yeast Saitoella complicata has three histone deacetylases belonging to the Clr6, Hos2, and Rpd3 lineages.</title>
        <authorList>
            <person name="Nishida H."/>
            <person name="Matsumoto T."/>
            <person name="Kondo S."/>
            <person name="Hamamoto M."/>
            <person name="Yoshikawa H."/>
        </authorList>
    </citation>
    <scope>NUCLEOTIDE SEQUENCE [LARGE SCALE GENOMIC DNA]</scope>
    <source>
        <strain evidence="13 14">NRRL Y-17804</strain>
    </source>
</reference>
<dbReference type="PANTHER" id="PTHR12443:SF9">
    <property type="entry name" value="TRANSLOCATION PROTEIN SEC62"/>
    <property type="match status" value="1"/>
</dbReference>
<keyword evidence="5 12" id="KW-0812">Transmembrane</keyword>
<evidence type="ECO:0000256" key="4">
    <source>
        <dbReference type="ARBA" id="ARBA00022448"/>
    </source>
</evidence>
<dbReference type="EMBL" id="BACD03000002">
    <property type="protein sequence ID" value="GAO46071.1"/>
    <property type="molecule type" value="Genomic_DNA"/>
</dbReference>
<feature type="transmembrane region" description="Helical" evidence="12">
    <location>
        <begin position="200"/>
        <end position="217"/>
    </location>
</feature>
<dbReference type="Pfam" id="PF03839">
    <property type="entry name" value="Sec62"/>
    <property type="match status" value="1"/>
</dbReference>
<evidence type="ECO:0000256" key="2">
    <source>
        <dbReference type="ARBA" id="ARBA00010604"/>
    </source>
</evidence>
<evidence type="ECO:0000256" key="1">
    <source>
        <dbReference type="ARBA" id="ARBA00004477"/>
    </source>
</evidence>
<dbReference type="PANTHER" id="PTHR12443">
    <property type="entry name" value="TRANSLOCATION PROTEIN SEC62"/>
    <property type="match status" value="1"/>
</dbReference>
<reference evidence="13 14" key="1">
    <citation type="journal article" date="2011" name="J. Gen. Appl. Microbiol.">
        <title>Draft genome sequencing of the enigmatic yeast Saitoella complicata.</title>
        <authorList>
            <person name="Nishida H."/>
            <person name="Hamamoto M."/>
            <person name="Sugiyama J."/>
        </authorList>
    </citation>
    <scope>NUCLEOTIDE SEQUENCE [LARGE SCALE GENOMIC DNA]</scope>
    <source>
        <strain evidence="13 14">NRRL Y-17804</strain>
    </source>
</reference>
<evidence type="ECO:0000256" key="10">
    <source>
        <dbReference type="ARBA" id="ARBA00023136"/>
    </source>
</evidence>
<keyword evidence="9" id="KW-0811">Translocation</keyword>
<evidence type="ECO:0000313" key="14">
    <source>
        <dbReference type="Proteomes" id="UP000033140"/>
    </source>
</evidence>
<evidence type="ECO:0000256" key="11">
    <source>
        <dbReference type="SAM" id="MobiDB-lite"/>
    </source>
</evidence>
<evidence type="ECO:0000256" key="12">
    <source>
        <dbReference type="SAM" id="Phobius"/>
    </source>
</evidence>
<proteinExistence type="inferred from homology"/>
<keyword evidence="4" id="KW-0813">Transport</keyword>
<sequence length="349" mass="38901">MSGPPPQAQAPQPPTPEALAVHDFLRHKKELKNRTGILNGKRHEYFKGKHAFALLQSPAYQKAQKKKGSNLPEINNRDQAAEALRLLPLHLIALRVDKFADPHAGHGHGAAEKKKKRKKGDSRTLSIIREQEISEDHHYAWIREGPQTMAILGSVLLVLVILAGVMFPLWPPTMRLGVWYLSMAMLGVIGLFIVLAIVRLVLFVVTMVVASPGLWLFPNLFEDVGFFESFVPVWGWEKPKKVMGKKKAAVTPGEQKAAVTESKSMSANAAPVNTAAKKNMQPRKQRRNWGAVKGLTKLHFLPVKGPSRSSTRVPYVPFISMFLAVVSKAHRRLSAHDCPRWTATRSRPL</sequence>
<dbReference type="STRING" id="698492.A0A0E9N8P4"/>
<keyword evidence="14" id="KW-1185">Reference proteome</keyword>
<dbReference type="InterPro" id="IPR011553">
    <property type="entry name" value="Sec62_asco"/>
</dbReference>
<keyword evidence="7" id="KW-0653">Protein transport</keyword>
<keyword evidence="6" id="KW-0256">Endoplasmic reticulum</keyword>